<sequence>MRKPIDIEREILLDALDEDAVLSAVEAIARKFQLEKQEVFSQLLGLSKSGLVEFYKYGASDDADIVFIAPEQLEGEVRERPYEVFMTHSDKTHDRLAEIGNVIVS</sequence>
<evidence type="ECO:0000313" key="1">
    <source>
        <dbReference type="EMBL" id="RNF33563.1"/>
    </source>
</evidence>
<evidence type="ECO:0000313" key="2">
    <source>
        <dbReference type="Proteomes" id="UP000238137"/>
    </source>
</evidence>
<dbReference type="Proteomes" id="UP000238137">
    <property type="component" value="Unassembled WGS sequence"/>
</dbReference>
<dbReference type="AlphaFoldDB" id="A0A422QU85"/>
<reference evidence="1" key="1">
    <citation type="submission" date="2018-05" db="EMBL/GenBank/DDBJ databases">
        <title>Reclassification of Methylarcula marina and Methylarcula terricola as Paracoccus methylarcula sp.nov., comb.nov. and Paracoccus terricola comb.nov.</title>
        <authorList>
            <person name="Shmareva M.N."/>
            <person name="Doronina N.V."/>
            <person name="Vasilenko O.V."/>
            <person name="Tarlachkov S.V."/>
            <person name="Trotsenko Y.A."/>
        </authorList>
    </citation>
    <scope>NUCLEOTIDE SEQUENCE [LARGE SCALE GENOMIC DNA]</scope>
    <source>
        <strain evidence="1">VKM B-2159</strain>
    </source>
</reference>
<keyword evidence="2" id="KW-1185">Reference proteome</keyword>
<comment type="caution">
    <text evidence="1">The sequence shown here is derived from an EMBL/GenBank/DDBJ whole genome shotgun (WGS) entry which is preliminary data.</text>
</comment>
<protein>
    <submittedName>
        <fullName evidence="1">Uncharacterized protein</fullName>
    </submittedName>
</protein>
<dbReference type="EMBL" id="PXNQ02000010">
    <property type="protein sequence ID" value="RNF33563.1"/>
    <property type="molecule type" value="Genomic_DNA"/>
</dbReference>
<organism evidence="1 2">
    <name type="scientific">Paracoccus methylarcula</name>
    <dbReference type="NCBI Taxonomy" id="72022"/>
    <lineage>
        <taxon>Bacteria</taxon>
        <taxon>Pseudomonadati</taxon>
        <taxon>Pseudomonadota</taxon>
        <taxon>Alphaproteobacteria</taxon>
        <taxon>Rhodobacterales</taxon>
        <taxon>Paracoccaceae</taxon>
        <taxon>Paracoccus</taxon>
    </lineage>
</organism>
<accession>A0A422QU85</accession>
<name>A0A422QU85_9RHOB</name>
<gene>
    <name evidence="1" type="ORF">A7A09_015735</name>
</gene>
<proteinExistence type="predicted"/>